<gene>
    <name evidence="2" type="ORF">ACFPTR_08315</name>
</gene>
<organism evidence="2 3">
    <name type="scientific">Aliibacillus thermotolerans</name>
    <dbReference type="NCBI Taxonomy" id="1834418"/>
    <lineage>
        <taxon>Bacteria</taxon>
        <taxon>Bacillati</taxon>
        <taxon>Bacillota</taxon>
        <taxon>Bacilli</taxon>
        <taxon>Bacillales</taxon>
        <taxon>Bacillaceae</taxon>
        <taxon>Aliibacillus</taxon>
    </lineage>
</organism>
<dbReference type="CDD" id="cd03024">
    <property type="entry name" value="DsbA_FrnE"/>
    <property type="match status" value="1"/>
</dbReference>
<dbReference type="SUPFAM" id="SSF52833">
    <property type="entry name" value="Thioredoxin-like"/>
    <property type="match status" value="1"/>
</dbReference>
<evidence type="ECO:0000313" key="3">
    <source>
        <dbReference type="Proteomes" id="UP001596143"/>
    </source>
</evidence>
<dbReference type="Gene3D" id="3.40.30.10">
    <property type="entry name" value="Glutaredoxin"/>
    <property type="match status" value="1"/>
</dbReference>
<protein>
    <submittedName>
        <fullName evidence="2">DsbA family oxidoreductase</fullName>
    </submittedName>
</protein>
<dbReference type="InterPro" id="IPR001853">
    <property type="entry name" value="DSBA-like_thioredoxin_dom"/>
</dbReference>
<comment type="caution">
    <text evidence="2">The sequence shown here is derived from an EMBL/GenBank/DDBJ whole genome shotgun (WGS) entry which is preliminary data.</text>
</comment>
<proteinExistence type="predicted"/>
<dbReference type="EMBL" id="JBHSPF010000037">
    <property type="protein sequence ID" value="MFC5628876.1"/>
    <property type="molecule type" value="Genomic_DNA"/>
</dbReference>
<dbReference type="PANTHER" id="PTHR13887">
    <property type="entry name" value="GLUTATHIONE S-TRANSFERASE KAPPA"/>
    <property type="match status" value="1"/>
</dbReference>
<evidence type="ECO:0000259" key="1">
    <source>
        <dbReference type="Pfam" id="PF01323"/>
    </source>
</evidence>
<keyword evidence="3" id="KW-1185">Reference proteome</keyword>
<dbReference type="InterPro" id="IPR036249">
    <property type="entry name" value="Thioredoxin-like_sf"/>
</dbReference>
<name>A0ABW0U9Y9_9BACI</name>
<feature type="domain" description="DSBA-like thioredoxin" evidence="1">
    <location>
        <begin position="3"/>
        <end position="204"/>
    </location>
</feature>
<dbReference type="PANTHER" id="PTHR13887:SF41">
    <property type="entry name" value="THIOREDOXIN SUPERFAMILY PROTEIN"/>
    <property type="match status" value="1"/>
</dbReference>
<evidence type="ECO:0000313" key="2">
    <source>
        <dbReference type="EMBL" id="MFC5628876.1"/>
    </source>
</evidence>
<accession>A0ABW0U9Y9</accession>
<dbReference type="Pfam" id="PF01323">
    <property type="entry name" value="DSBA"/>
    <property type="match status" value="1"/>
</dbReference>
<sequence>MKIEVWSDIVCPFCYIGKRRLDQALEKWENKEEVEVEFKSFQLDPNATRGERGSIHQQLATKYNMPVAQAKGMNSQVAEQAKQVGLDYDFDQVIPANTAASHQLSQYAKTEGKMVEVMELLMKAYFIEGKDVSDTDTLVEIGKEAGLDPKKVRKALESDAYKSDVVRDQQDGSTIGVQGVPFFLFNRKFAVSGAQPEEAFLQALDKAVSES</sequence>
<dbReference type="RefSeq" id="WP_270898248.1">
    <property type="nucleotide sequence ID" value="NZ_JBHSPF010000037.1"/>
</dbReference>
<reference evidence="3" key="1">
    <citation type="journal article" date="2019" name="Int. J. Syst. Evol. Microbiol.">
        <title>The Global Catalogue of Microorganisms (GCM) 10K type strain sequencing project: providing services to taxonomists for standard genome sequencing and annotation.</title>
        <authorList>
            <consortium name="The Broad Institute Genomics Platform"/>
            <consortium name="The Broad Institute Genome Sequencing Center for Infectious Disease"/>
            <person name="Wu L."/>
            <person name="Ma J."/>
        </authorList>
    </citation>
    <scope>NUCLEOTIDE SEQUENCE [LARGE SCALE GENOMIC DNA]</scope>
    <source>
        <strain evidence="3">CGMCC 1.15790</strain>
    </source>
</reference>
<dbReference type="Proteomes" id="UP001596143">
    <property type="component" value="Unassembled WGS sequence"/>
</dbReference>